<dbReference type="SUPFAM" id="SSF55729">
    <property type="entry name" value="Acyl-CoA N-acyltransferases (Nat)"/>
    <property type="match status" value="1"/>
</dbReference>
<dbReference type="EMBL" id="AUWU02000006">
    <property type="protein sequence ID" value="KAH0571496.1"/>
    <property type="molecule type" value="Genomic_DNA"/>
</dbReference>
<evidence type="ECO:0000313" key="4">
    <source>
        <dbReference type="EMBL" id="EST42716.1"/>
    </source>
</evidence>
<name>V6LGB9_9EUKA</name>
<sequence length="177" mass="20509">MEYDHFYQPMDPNHMYTYNNINHDKFTATFSPNFYSTYMVHSSSQCFVSLVGTQVRGYMIGKDEGSLSKDEYHVHVSAVTIAPASRKQKLAANLMHSLEQIGNLYKCSFCDLFVKQLNMGANQMYKNLGYTLFRTITRFYGNTEDGYDMRKPLQSDTTSQCINNSGSTIKKWIDYQW</sequence>
<dbReference type="InterPro" id="IPR000182">
    <property type="entry name" value="GNAT_dom"/>
</dbReference>
<dbReference type="Proteomes" id="UP000018208">
    <property type="component" value="Unassembled WGS sequence"/>
</dbReference>
<dbReference type="PANTHER" id="PTHR45910">
    <property type="entry name" value="N-ALPHA-ACETYLTRANSFERASE 20"/>
    <property type="match status" value="1"/>
</dbReference>
<keyword evidence="2" id="KW-0012">Acyltransferase</keyword>
<evidence type="ECO:0000313" key="6">
    <source>
        <dbReference type="Proteomes" id="UP000018208"/>
    </source>
</evidence>
<gene>
    <name evidence="4" type="ORF">SS50377_17739</name>
    <name evidence="5" type="ORF">SS50377_25682</name>
</gene>
<evidence type="ECO:0000256" key="2">
    <source>
        <dbReference type="ARBA" id="ARBA00023315"/>
    </source>
</evidence>
<dbReference type="InterPro" id="IPR016181">
    <property type="entry name" value="Acyl_CoA_acyltransferase"/>
</dbReference>
<accession>V6LGB9</accession>
<evidence type="ECO:0000313" key="5">
    <source>
        <dbReference type="EMBL" id="KAH0571496.1"/>
    </source>
</evidence>
<dbReference type="OrthoDB" id="10264728at2759"/>
<evidence type="ECO:0000259" key="3">
    <source>
        <dbReference type="PROSITE" id="PS51186"/>
    </source>
</evidence>
<dbReference type="InterPro" id="IPR051646">
    <property type="entry name" value="NatB_acetyltransferase_subunit"/>
</dbReference>
<dbReference type="AlphaFoldDB" id="V6LGB9"/>
<dbReference type="EMBL" id="KI546157">
    <property type="protein sequence ID" value="EST42716.1"/>
    <property type="molecule type" value="Genomic_DNA"/>
</dbReference>
<feature type="domain" description="N-acetyltransferase" evidence="3">
    <location>
        <begin position="5"/>
        <end position="154"/>
    </location>
</feature>
<protein>
    <submittedName>
        <fullName evidence="4">N-terminal acetyltransferase complex ARD1 subunit</fullName>
    </submittedName>
</protein>
<dbReference type="Pfam" id="PF00583">
    <property type="entry name" value="Acetyltransf_1"/>
    <property type="match status" value="1"/>
</dbReference>
<keyword evidence="1 4" id="KW-0808">Transferase</keyword>
<dbReference type="PROSITE" id="PS51186">
    <property type="entry name" value="GNAT"/>
    <property type="match status" value="1"/>
</dbReference>
<dbReference type="VEuPathDB" id="GiardiaDB:SS50377_25682"/>
<organism evidence="4">
    <name type="scientific">Spironucleus salmonicida</name>
    <dbReference type="NCBI Taxonomy" id="348837"/>
    <lineage>
        <taxon>Eukaryota</taxon>
        <taxon>Metamonada</taxon>
        <taxon>Diplomonadida</taxon>
        <taxon>Hexamitidae</taxon>
        <taxon>Hexamitinae</taxon>
        <taxon>Spironucleus</taxon>
    </lineage>
</organism>
<dbReference type="GO" id="GO:0004596">
    <property type="term" value="F:protein-N-terminal amino-acid acetyltransferase activity"/>
    <property type="evidence" value="ECO:0007669"/>
    <property type="project" value="TreeGrafter"/>
</dbReference>
<dbReference type="GO" id="GO:0031416">
    <property type="term" value="C:NatB complex"/>
    <property type="evidence" value="ECO:0007669"/>
    <property type="project" value="TreeGrafter"/>
</dbReference>
<reference evidence="5" key="2">
    <citation type="submission" date="2020-12" db="EMBL/GenBank/DDBJ databases">
        <title>New Spironucleus salmonicida genome in near-complete chromosomes.</title>
        <authorList>
            <person name="Xu F."/>
            <person name="Kurt Z."/>
            <person name="Jimenez-Gonzalez A."/>
            <person name="Astvaldsson A."/>
            <person name="Andersson J.O."/>
            <person name="Svard S.G."/>
        </authorList>
    </citation>
    <scope>NUCLEOTIDE SEQUENCE</scope>
    <source>
        <strain evidence="5">ATCC 50377</strain>
    </source>
</reference>
<evidence type="ECO:0000256" key="1">
    <source>
        <dbReference type="ARBA" id="ARBA00022679"/>
    </source>
</evidence>
<keyword evidence="6" id="KW-1185">Reference proteome</keyword>
<reference evidence="4 5" key="1">
    <citation type="journal article" date="2014" name="PLoS Genet.">
        <title>The Genome of Spironucleus salmonicida Highlights a Fish Pathogen Adapted to Fluctuating Environments.</title>
        <authorList>
            <person name="Xu F."/>
            <person name="Jerlstrom-Hultqvist J."/>
            <person name="Einarsson E."/>
            <person name="Astvaldsson A."/>
            <person name="Svard S.G."/>
            <person name="Andersson J.O."/>
        </authorList>
    </citation>
    <scope>NUCLEOTIDE SEQUENCE</scope>
    <source>
        <strain evidence="5">ATCC 50377</strain>
    </source>
</reference>
<proteinExistence type="predicted"/>
<dbReference type="PANTHER" id="PTHR45910:SF1">
    <property type="entry name" value="N-ALPHA-ACETYLTRANSFERASE 20"/>
    <property type="match status" value="1"/>
</dbReference>
<dbReference type="Gene3D" id="3.40.630.30">
    <property type="match status" value="1"/>
</dbReference>